<keyword evidence="8" id="KW-1185">Reference proteome</keyword>
<feature type="transmembrane region" description="Helical" evidence="6">
    <location>
        <begin position="155"/>
        <end position="176"/>
    </location>
</feature>
<comment type="catalytic activity">
    <reaction evidence="6">
        <text>L-lysyl-tRNA(Lys) + a 1,2-diacyl-sn-glycero-3-phospho-(1'-sn-glycerol) = a 1,2-diacyl-sn-glycero-3-phospho-1'-(3'-O-L-lysyl)-sn-glycerol + tRNA(Lys)</text>
        <dbReference type="Rhea" id="RHEA:10668"/>
        <dbReference type="Rhea" id="RHEA-COMP:9696"/>
        <dbReference type="Rhea" id="RHEA-COMP:9697"/>
        <dbReference type="ChEBI" id="CHEBI:64716"/>
        <dbReference type="ChEBI" id="CHEBI:75792"/>
        <dbReference type="ChEBI" id="CHEBI:78442"/>
        <dbReference type="ChEBI" id="CHEBI:78529"/>
        <dbReference type="EC" id="2.3.2.3"/>
    </reaction>
</comment>
<sequence length="318" mass="35461">MLSKKLLRPAIRLIAAGLLIWFVAHAATFLRGEDVLNGLLRLAQSPWWLLFACAGYSLAFYAKALAWQTLLPANVANTRDLFGYLQIANLINHLAPVKAGELFRFWALLKRHQQPWLATTTVVAGTRILDVLVLLGSSLLLAGPHLPLLIENPRVRMAGAFLLLLAMGVGIMWLLLQRRKKSGVTASRLFYFLGNTPRVLLAAWWTLVSWFLETVVLWTVLATLEVPFHWKDAWLVNNLTIVGQVFHITPGAIGTYETSMSSLLGLYGIDPTQALLVAVIAHAWKFVYSFIGGGLTMWWQGFGVRDLRASMETKESNV</sequence>
<evidence type="ECO:0000256" key="4">
    <source>
        <dbReference type="ARBA" id="ARBA00022989"/>
    </source>
</evidence>
<comment type="function">
    <text evidence="6">Catalyzes the transfer of a lysyl group from L-lysyl-tRNA(Lys) to membrane-bound phosphatidylglycerol (PG), which produces lysylphosphatidylglycerol (LPG), a major component of the bacterial membrane with a positive net charge. LPG synthesis contributes to bacterial virulence as it is involved in the resistance mechanism against cationic antimicrobial peptides (CAMP) produces by the host's immune system (defensins, cathelicidins) and by the competing microorganisms.</text>
</comment>
<name>A0A316D4C9_9BACL</name>
<comment type="similarity">
    <text evidence="6">Belongs to the LPG synthase family.</text>
</comment>
<dbReference type="GO" id="GO:0050071">
    <property type="term" value="F:phosphatidylglycerol lysyltransferase activity"/>
    <property type="evidence" value="ECO:0007669"/>
    <property type="project" value="UniProtKB-EC"/>
</dbReference>
<dbReference type="GO" id="GO:0006629">
    <property type="term" value="P:lipid metabolic process"/>
    <property type="evidence" value="ECO:0007669"/>
    <property type="project" value="UniProtKB-KW"/>
</dbReference>
<organism evidence="7 8">
    <name type="scientific">Tumebacillus permanentifrigoris</name>
    <dbReference type="NCBI Taxonomy" id="378543"/>
    <lineage>
        <taxon>Bacteria</taxon>
        <taxon>Bacillati</taxon>
        <taxon>Bacillota</taxon>
        <taxon>Bacilli</taxon>
        <taxon>Bacillales</taxon>
        <taxon>Alicyclobacillaceae</taxon>
        <taxon>Tumebacillus</taxon>
    </lineage>
</organism>
<dbReference type="GO" id="GO:0005886">
    <property type="term" value="C:plasma membrane"/>
    <property type="evidence" value="ECO:0007669"/>
    <property type="project" value="UniProtKB-SubCell"/>
</dbReference>
<dbReference type="AlphaFoldDB" id="A0A316D4C9"/>
<evidence type="ECO:0000256" key="3">
    <source>
        <dbReference type="ARBA" id="ARBA00022692"/>
    </source>
</evidence>
<evidence type="ECO:0000313" key="8">
    <source>
        <dbReference type="Proteomes" id="UP000245634"/>
    </source>
</evidence>
<feature type="transmembrane region" description="Helical" evidence="6">
    <location>
        <begin position="197"/>
        <end position="221"/>
    </location>
</feature>
<evidence type="ECO:0000256" key="2">
    <source>
        <dbReference type="ARBA" id="ARBA00022475"/>
    </source>
</evidence>
<comment type="caution">
    <text evidence="7">The sequence shown here is derived from an EMBL/GenBank/DDBJ whole genome shotgun (WGS) entry which is preliminary data.</text>
</comment>
<dbReference type="InterPro" id="IPR022791">
    <property type="entry name" value="L-PG_synthase/AglD"/>
</dbReference>
<feature type="transmembrane region" description="Helical" evidence="6">
    <location>
        <begin position="274"/>
        <end position="299"/>
    </location>
</feature>
<dbReference type="GO" id="GO:0046677">
    <property type="term" value="P:response to antibiotic"/>
    <property type="evidence" value="ECO:0007669"/>
    <property type="project" value="UniProtKB-KW"/>
</dbReference>
<keyword evidence="6" id="KW-0046">Antibiotic resistance</keyword>
<keyword evidence="2" id="KW-1003">Cell membrane</keyword>
<comment type="subcellular location">
    <subcellularLocation>
        <location evidence="1 6">Cell membrane</location>
        <topology evidence="1 6">Multi-pass membrane protein</topology>
    </subcellularLocation>
</comment>
<evidence type="ECO:0000256" key="1">
    <source>
        <dbReference type="ARBA" id="ARBA00004651"/>
    </source>
</evidence>
<accession>A0A316D4C9</accession>
<proteinExistence type="inferred from homology"/>
<dbReference type="OrthoDB" id="2111097at2"/>
<dbReference type="PANTHER" id="PTHR39087:SF2">
    <property type="entry name" value="UPF0104 MEMBRANE PROTEIN MJ1595"/>
    <property type="match status" value="1"/>
</dbReference>
<dbReference type="Proteomes" id="UP000245634">
    <property type="component" value="Unassembled WGS sequence"/>
</dbReference>
<gene>
    <name evidence="6" type="primary">mprF</name>
    <name evidence="7" type="ORF">C7459_11814</name>
</gene>
<reference evidence="7 8" key="1">
    <citation type="submission" date="2018-05" db="EMBL/GenBank/DDBJ databases">
        <title>Genomic Encyclopedia of Type Strains, Phase IV (KMG-IV): sequencing the most valuable type-strain genomes for metagenomic binning, comparative biology and taxonomic classification.</title>
        <authorList>
            <person name="Goeker M."/>
        </authorList>
    </citation>
    <scope>NUCLEOTIDE SEQUENCE [LARGE SCALE GENOMIC DNA]</scope>
    <source>
        <strain evidence="7 8">DSM 18773</strain>
    </source>
</reference>
<keyword evidence="5 6" id="KW-0472">Membrane</keyword>
<keyword evidence="6" id="KW-0808">Transferase</keyword>
<dbReference type="EC" id="2.3.2.3" evidence="6"/>
<protein>
    <recommendedName>
        <fullName evidence="6">Phosphatidylglycerol lysyltransferase</fullName>
        <ecNumber evidence="6">2.3.2.3</ecNumber>
    </recommendedName>
    <alternativeName>
        <fullName evidence="6">Lysylphosphatidylglycerol synthase</fullName>
    </alternativeName>
</protein>
<evidence type="ECO:0000256" key="5">
    <source>
        <dbReference type="ARBA" id="ARBA00023136"/>
    </source>
</evidence>
<feature type="transmembrane region" description="Helical" evidence="6">
    <location>
        <begin position="48"/>
        <end position="66"/>
    </location>
</feature>
<dbReference type="RefSeq" id="WP_109690693.1">
    <property type="nucleotide sequence ID" value="NZ_QGGL01000018.1"/>
</dbReference>
<keyword evidence="6" id="KW-0443">Lipid metabolism</keyword>
<keyword evidence="3 6" id="KW-0812">Transmembrane</keyword>
<dbReference type="EMBL" id="QGGL01000018">
    <property type="protein sequence ID" value="PWK06950.1"/>
    <property type="molecule type" value="Genomic_DNA"/>
</dbReference>
<evidence type="ECO:0000256" key="6">
    <source>
        <dbReference type="RuleBase" id="RU363042"/>
    </source>
</evidence>
<evidence type="ECO:0000313" key="7">
    <source>
        <dbReference type="EMBL" id="PWK06950.1"/>
    </source>
</evidence>
<feature type="transmembrane region" description="Helical" evidence="6">
    <location>
        <begin position="116"/>
        <end position="143"/>
    </location>
</feature>
<dbReference type="Pfam" id="PF03706">
    <property type="entry name" value="LPG_synthase_TM"/>
    <property type="match status" value="1"/>
</dbReference>
<dbReference type="PANTHER" id="PTHR39087">
    <property type="entry name" value="UPF0104 MEMBRANE PROTEIN MJ1595"/>
    <property type="match status" value="1"/>
</dbReference>
<keyword evidence="4 6" id="KW-1133">Transmembrane helix</keyword>